<evidence type="ECO:0000313" key="4">
    <source>
        <dbReference type="EMBL" id="TMQ66078.1"/>
    </source>
</evidence>
<gene>
    <name evidence="4" type="ORF">E6K79_04250</name>
</gene>
<evidence type="ECO:0008006" key="6">
    <source>
        <dbReference type="Google" id="ProtNLM"/>
    </source>
</evidence>
<comment type="caution">
    <text evidence="4">The sequence shown here is derived from an EMBL/GenBank/DDBJ whole genome shotgun (WGS) entry which is preliminary data.</text>
</comment>
<dbReference type="EMBL" id="VBOZ01000010">
    <property type="protein sequence ID" value="TMQ66078.1"/>
    <property type="molecule type" value="Genomic_DNA"/>
</dbReference>
<dbReference type="GO" id="GO:0046872">
    <property type="term" value="F:metal ion binding"/>
    <property type="evidence" value="ECO:0007669"/>
    <property type="project" value="UniProtKB-KW"/>
</dbReference>
<protein>
    <recommendedName>
        <fullName evidence="6">DinB family protein</fullName>
    </recommendedName>
</protein>
<evidence type="ECO:0000256" key="1">
    <source>
        <dbReference type="ARBA" id="ARBA00008635"/>
    </source>
</evidence>
<keyword evidence="2 3" id="KW-0479">Metal-binding</keyword>
<sequence>MATQVQAVTEKEIHIAHQELEHPTTMRVLKAYPPAKASFRPHDTSMTAMETAWMMACVQLDPDEVMADEMKMTGPPPIPKTWQELVAAYEKAHTEFVRKLRAIPDEALNGTVRVPVAKDRMEEHRRGDVLWYFLHALVHHRGQLSVYLRMVGGKVPSIYGPSGDEPW</sequence>
<evidence type="ECO:0000313" key="5">
    <source>
        <dbReference type="Proteomes" id="UP000317691"/>
    </source>
</evidence>
<accession>A0A538TR44</accession>
<comment type="similarity">
    <text evidence="1">Belongs to the DinB family.</text>
</comment>
<proteinExistence type="inferred from homology"/>
<evidence type="ECO:0000256" key="3">
    <source>
        <dbReference type="PIRSR" id="PIRSR607837-1"/>
    </source>
</evidence>
<dbReference type="Gene3D" id="1.20.120.450">
    <property type="entry name" value="dinb family like domain"/>
    <property type="match status" value="1"/>
</dbReference>
<reference evidence="4 5" key="1">
    <citation type="journal article" date="2019" name="Nat. Microbiol.">
        <title>Mediterranean grassland soil C-N compound turnover is dependent on rainfall and depth, and is mediated by genomically divergent microorganisms.</title>
        <authorList>
            <person name="Diamond S."/>
            <person name="Andeer P.F."/>
            <person name="Li Z."/>
            <person name="Crits-Christoph A."/>
            <person name="Burstein D."/>
            <person name="Anantharaman K."/>
            <person name="Lane K.R."/>
            <person name="Thomas B.C."/>
            <person name="Pan C."/>
            <person name="Northen T.R."/>
            <person name="Banfield J.F."/>
        </authorList>
    </citation>
    <scope>NUCLEOTIDE SEQUENCE [LARGE SCALE GENOMIC DNA]</scope>
    <source>
        <strain evidence="4">WS_9</strain>
    </source>
</reference>
<name>A0A538TR44_UNCEI</name>
<dbReference type="InterPro" id="IPR007837">
    <property type="entry name" value="DinB"/>
</dbReference>
<dbReference type="SUPFAM" id="SSF109854">
    <property type="entry name" value="DinB/YfiT-like putative metalloenzymes"/>
    <property type="match status" value="1"/>
</dbReference>
<dbReference type="InterPro" id="IPR034660">
    <property type="entry name" value="DinB/YfiT-like"/>
</dbReference>
<dbReference type="Proteomes" id="UP000317691">
    <property type="component" value="Unassembled WGS sequence"/>
</dbReference>
<dbReference type="AlphaFoldDB" id="A0A538TR44"/>
<organism evidence="4 5">
    <name type="scientific">Eiseniibacteriota bacterium</name>
    <dbReference type="NCBI Taxonomy" id="2212470"/>
    <lineage>
        <taxon>Bacteria</taxon>
        <taxon>Candidatus Eiseniibacteriota</taxon>
    </lineage>
</organism>
<feature type="binding site" evidence="3">
    <location>
        <position position="140"/>
    </location>
    <ligand>
        <name>a divalent metal cation</name>
        <dbReference type="ChEBI" id="CHEBI:60240"/>
    </ligand>
</feature>
<evidence type="ECO:0000256" key="2">
    <source>
        <dbReference type="ARBA" id="ARBA00022723"/>
    </source>
</evidence>
<dbReference type="Pfam" id="PF05163">
    <property type="entry name" value="DinB"/>
    <property type="match status" value="1"/>
</dbReference>